<feature type="signal peptide" evidence="1">
    <location>
        <begin position="1"/>
        <end position="21"/>
    </location>
</feature>
<dbReference type="OrthoDB" id="2608106at2759"/>
<reference evidence="2" key="1">
    <citation type="journal article" date="2020" name="New Phytol.">
        <title>Comparative genomics reveals dynamic genome evolution in host specialist ectomycorrhizal fungi.</title>
        <authorList>
            <person name="Lofgren L.A."/>
            <person name="Nguyen N.H."/>
            <person name="Vilgalys R."/>
            <person name="Ruytinx J."/>
            <person name="Liao H.L."/>
            <person name="Branco S."/>
            <person name="Kuo A."/>
            <person name="LaButti K."/>
            <person name="Lipzen A."/>
            <person name="Andreopoulos W."/>
            <person name="Pangilinan J."/>
            <person name="Riley R."/>
            <person name="Hundley H."/>
            <person name="Na H."/>
            <person name="Barry K."/>
            <person name="Grigoriev I.V."/>
            <person name="Stajich J.E."/>
            <person name="Kennedy P.G."/>
        </authorList>
    </citation>
    <scope>NUCLEOTIDE SEQUENCE</scope>
    <source>
        <strain evidence="2">S12</strain>
    </source>
</reference>
<dbReference type="AlphaFoldDB" id="A0A9P7J4V9"/>
<evidence type="ECO:0000313" key="3">
    <source>
        <dbReference type="Proteomes" id="UP000719766"/>
    </source>
</evidence>
<organism evidence="2 3">
    <name type="scientific">Suillus plorans</name>
    <dbReference type="NCBI Taxonomy" id="116603"/>
    <lineage>
        <taxon>Eukaryota</taxon>
        <taxon>Fungi</taxon>
        <taxon>Dikarya</taxon>
        <taxon>Basidiomycota</taxon>
        <taxon>Agaricomycotina</taxon>
        <taxon>Agaricomycetes</taxon>
        <taxon>Agaricomycetidae</taxon>
        <taxon>Boletales</taxon>
        <taxon>Suillineae</taxon>
        <taxon>Suillaceae</taxon>
        <taxon>Suillus</taxon>
    </lineage>
</organism>
<name>A0A9P7J4V9_9AGAM</name>
<gene>
    <name evidence="2" type="ORF">HD556DRAFT_1523871</name>
</gene>
<keyword evidence="3" id="KW-1185">Reference proteome</keyword>
<dbReference type="GeneID" id="64602989"/>
<dbReference type="Proteomes" id="UP000719766">
    <property type="component" value="Unassembled WGS sequence"/>
</dbReference>
<dbReference type="RefSeq" id="XP_041165553.1">
    <property type="nucleotide sequence ID" value="XM_041309225.1"/>
</dbReference>
<accession>A0A9P7J4V9</accession>
<evidence type="ECO:0000313" key="2">
    <source>
        <dbReference type="EMBL" id="KAG1802656.1"/>
    </source>
</evidence>
<keyword evidence="1" id="KW-0732">Signal</keyword>
<evidence type="ECO:0000256" key="1">
    <source>
        <dbReference type="SAM" id="SignalP"/>
    </source>
</evidence>
<sequence length="91" mass="9939">MMFTSRFTILALLAFLVGANAACATCQETLDVDGVTYELVTSAWKMNNGNVVCNYLNKKGDEVTCEYTESGVFRDGNSSCPQSSRKEDFGC</sequence>
<feature type="chain" id="PRO_5040406233" evidence="1">
    <location>
        <begin position="22"/>
        <end position="91"/>
    </location>
</feature>
<protein>
    <submittedName>
        <fullName evidence="2">Uncharacterized protein</fullName>
    </submittedName>
</protein>
<dbReference type="EMBL" id="JABBWE010000005">
    <property type="protein sequence ID" value="KAG1802656.1"/>
    <property type="molecule type" value="Genomic_DNA"/>
</dbReference>
<comment type="caution">
    <text evidence="2">The sequence shown here is derived from an EMBL/GenBank/DDBJ whole genome shotgun (WGS) entry which is preliminary data.</text>
</comment>
<proteinExistence type="predicted"/>